<evidence type="ECO:0000313" key="2">
    <source>
        <dbReference type="Proteomes" id="UP001225605"/>
    </source>
</evidence>
<reference evidence="1 2" key="1">
    <citation type="submission" date="2017-06" db="EMBL/GenBank/DDBJ databases">
        <title>Cultured bacterium strain Saccharothrix yanglingensis Hhs.015.</title>
        <authorList>
            <person name="Xia Y."/>
        </authorList>
    </citation>
    <scope>NUCLEOTIDE SEQUENCE [LARGE SCALE GENOMIC DNA]</scope>
    <source>
        <strain evidence="1 2">Hhs.015</strain>
    </source>
</reference>
<organism evidence="1 2">
    <name type="scientific">Saccharothrix yanglingensis</name>
    <dbReference type="NCBI Taxonomy" id="659496"/>
    <lineage>
        <taxon>Bacteria</taxon>
        <taxon>Bacillati</taxon>
        <taxon>Actinomycetota</taxon>
        <taxon>Actinomycetes</taxon>
        <taxon>Pseudonocardiales</taxon>
        <taxon>Pseudonocardiaceae</taxon>
        <taxon>Saccharothrix</taxon>
    </lineage>
</organism>
<proteinExistence type="predicted"/>
<name>A0ABU0XAW9_9PSEU</name>
<evidence type="ECO:0000313" key="1">
    <source>
        <dbReference type="EMBL" id="MDQ2588374.1"/>
    </source>
</evidence>
<dbReference type="Proteomes" id="UP001225605">
    <property type="component" value="Unassembled WGS sequence"/>
</dbReference>
<dbReference type="EMBL" id="NSDM01000018">
    <property type="protein sequence ID" value="MDQ2588374.1"/>
    <property type="molecule type" value="Genomic_DNA"/>
</dbReference>
<keyword evidence="2" id="KW-1185">Reference proteome</keyword>
<comment type="caution">
    <text evidence="1">The sequence shown here is derived from an EMBL/GenBank/DDBJ whole genome shotgun (WGS) entry which is preliminary data.</text>
</comment>
<accession>A0ABU0XAW9</accession>
<gene>
    <name evidence="1" type="ORF">CKY47_31300</name>
</gene>
<sequence>MITDAISPAAIASKKALHAPNSQLSALLPDYAIALDHRVRPLMHRMSEVGARVAGTDSPGDTITRRILDAVNDFRSDAVTKELTA</sequence>
<protein>
    <submittedName>
        <fullName evidence="1">Uncharacterized protein</fullName>
    </submittedName>
</protein>